<dbReference type="RefSeq" id="WP_380163294.1">
    <property type="nucleotide sequence ID" value="NZ_JBHTNU010000003.1"/>
</dbReference>
<dbReference type="InterPro" id="IPR019117">
    <property type="entry name" value="CRISPR-assoc_protein_Cmr3"/>
</dbReference>
<dbReference type="EMBL" id="JBHTNU010000003">
    <property type="protein sequence ID" value="MFD1426305.1"/>
    <property type="molecule type" value="Genomic_DNA"/>
</dbReference>
<accession>A0ABW4C9T1</accession>
<evidence type="ECO:0000313" key="1">
    <source>
        <dbReference type="EMBL" id="MFD1426305.1"/>
    </source>
</evidence>
<dbReference type="Pfam" id="PF09700">
    <property type="entry name" value="Cas_Cmr3"/>
    <property type="match status" value="1"/>
</dbReference>
<keyword evidence="2" id="KW-1185">Reference proteome</keyword>
<dbReference type="Gene3D" id="2.60.40.4350">
    <property type="match status" value="1"/>
</dbReference>
<proteinExistence type="predicted"/>
<organism evidence="1 2">
    <name type="scientific">Kroppenstedtia sanguinis</name>
    <dbReference type="NCBI Taxonomy" id="1380684"/>
    <lineage>
        <taxon>Bacteria</taxon>
        <taxon>Bacillati</taxon>
        <taxon>Bacillota</taxon>
        <taxon>Bacilli</taxon>
        <taxon>Bacillales</taxon>
        <taxon>Thermoactinomycetaceae</taxon>
        <taxon>Kroppenstedtia</taxon>
    </lineage>
</organism>
<gene>
    <name evidence="1" type="ORF">ACFQ4Y_05065</name>
</gene>
<dbReference type="Gene3D" id="3.30.70.2940">
    <property type="match status" value="1"/>
</dbReference>
<sequence>MKIWSFRALDTLFFRDGTPFRQGEGGNVQPVGRFPPLMSTLQGAIRTTLARRQGWSPDNKKELPAALGSSEDLGVLRLRGPYLRYRGDRLYPAPHLFFGKKGEPPVRLVLGEEVECDMGLVRLPKLEKKRVGKRLSGWLTAAGLEAALAGGIPPTETFFEAGDLWEPEHRVGIGWNWETRTAKEGELYGAIHTRPKSELQIEVEVDGIPEDWHPEGSFGVSLGGEGRIAHVTVTEGSSESRDRLPSPSLTPEGDLLRFTVSLLTPGSYPKPCQVIRGGLAEIPGRCVSASIDKVLQVGGWDLEKRRPRPLTSLFPPGSTWFYEAKREELDQIKELHGRLTGNQQAYGMGEVVIGTWQEGTK</sequence>
<name>A0ABW4C9T1_9BACL</name>
<reference evidence="2" key="1">
    <citation type="journal article" date="2019" name="Int. J. Syst. Evol. Microbiol.">
        <title>The Global Catalogue of Microorganisms (GCM) 10K type strain sequencing project: providing services to taxonomists for standard genome sequencing and annotation.</title>
        <authorList>
            <consortium name="The Broad Institute Genomics Platform"/>
            <consortium name="The Broad Institute Genome Sequencing Center for Infectious Disease"/>
            <person name="Wu L."/>
            <person name="Ma J."/>
        </authorList>
    </citation>
    <scope>NUCLEOTIDE SEQUENCE [LARGE SCALE GENOMIC DNA]</scope>
    <source>
        <strain evidence="2">S1</strain>
    </source>
</reference>
<comment type="caution">
    <text evidence="1">The sequence shown here is derived from an EMBL/GenBank/DDBJ whole genome shotgun (WGS) entry which is preliminary data.</text>
</comment>
<evidence type="ECO:0000313" key="2">
    <source>
        <dbReference type="Proteomes" id="UP001597282"/>
    </source>
</evidence>
<dbReference type="Proteomes" id="UP001597282">
    <property type="component" value="Unassembled WGS sequence"/>
</dbReference>
<protein>
    <submittedName>
        <fullName evidence="1">Type III-B CRISPR module-associated Cmr3 family protein</fullName>
    </submittedName>
</protein>